<name>A0ABN8FXE0_9BACL</name>
<proteinExistence type="predicted"/>
<evidence type="ECO:0000313" key="3">
    <source>
        <dbReference type="EMBL" id="CAH1191333.1"/>
    </source>
</evidence>
<feature type="chain" id="PRO_5047359196" description="Copper amine oxidase-like N-terminal domain-containing protein" evidence="1">
    <location>
        <begin position="24"/>
        <end position="256"/>
    </location>
</feature>
<keyword evidence="4" id="KW-1185">Reference proteome</keyword>
<sequence>MKTRIAAVILSILLVAAGTGTFAAQEVKAAPNMSVILNGQALSLTDSTVYKSGAAVMVPLREVAEALKYKISYQGSTGKVQLSRVNEIIEFQVGGHEIVIGEKDKKKVSFKGAIETREKRLYVPLSFLNSIGLIAGYSTATNQLEIYTPEVAAGAVSTLLATGQYQELQTRYFNDKSGQMPDLPLIQKNWEQIAVPAGKYFGVKSTASDWGEETLTIQSILSFTEAEAVLTLSLDSAGKITGLKLEPVAAEDESHS</sequence>
<comment type="caution">
    <text evidence="3">The sequence shown here is derived from an EMBL/GenBank/DDBJ whole genome shotgun (WGS) entry which is preliminary data.</text>
</comment>
<evidence type="ECO:0000256" key="1">
    <source>
        <dbReference type="SAM" id="SignalP"/>
    </source>
</evidence>
<evidence type="ECO:0000313" key="4">
    <source>
        <dbReference type="Proteomes" id="UP000838324"/>
    </source>
</evidence>
<dbReference type="InterPro" id="IPR036582">
    <property type="entry name" value="Mao_N_sf"/>
</dbReference>
<dbReference type="SUPFAM" id="SSF55383">
    <property type="entry name" value="Copper amine oxidase, domain N"/>
    <property type="match status" value="1"/>
</dbReference>
<feature type="domain" description="Copper amine oxidase-like N-terminal" evidence="2">
    <location>
        <begin position="37"/>
        <end position="146"/>
    </location>
</feature>
<dbReference type="EMBL" id="CAKMMG010000001">
    <property type="protein sequence ID" value="CAH1191333.1"/>
    <property type="molecule type" value="Genomic_DNA"/>
</dbReference>
<reference evidence="3" key="1">
    <citation type="submission" date="2022-01" db="EMBL/GenBank/DDBJ databases">
        <authorList>
            <person name="Criscuolo A."/>
        </authorList>
    </citation>
    <scope>NUCLEOTIDE SEQUENCE</scope>
    <source>
        <strain evidence="3">CIP111892</strain>
    </source>
</reference>
<keyword evidence="1" id="KW-0732">Signal</keyword>
<accession>A0ABN8FXE0</accession>
<dbReference type="Gene3D" id="3.30.457.10">
    <property type="entry name" value="Copper amine oxidase-like, N-terminal domain"/>
    <property type="match status" value="1"/>
</dbReference>
<dbReference type="Proteomes" id="UP000838324">
    <property type="component" value="Unassembled WGS sequence"/>
</dbReference>
<dbReference type="Pfam" id="PF07833">
    <property type="entry name" value="Cu_amine_oxidN1"/>
    <property type="match status" value="1"/>
</dbReference>
<gene>
    <name evidence="3" type="ORF">PAECIP111892_00601</name>
</gene>
<feature type="signal peptide" evidence="1">
    <location>
        <begin position="1"/>
        <end position="23"/>
    </location>
</feature>
<dbReference type="RefSeq" id="WP_236329616.1">
    <property type="nucleotide sequence ID" value="NZ_CAKMMG010000001.1"/>
</dbReference>
<dbReference type="InterPro" id="IPR012854">
    <property type="entry name" value="Cu_amine_oxidase-like_N"/>
</dbReference>
<protein>
    <recommendedName>
        <fullName evidence="2">Copper amine oxidase-like N-terminal domain-containing protein</fullName>
    </recommendedName>
</protein>
<organism evidence="3 4">
    <name type="scientific">Paenibacillus auburnensis</name>
    <dbReference type="NCBI Taxonomy" id="2905649"/>
    <lineage>
        <taxon>Bacteria</taxon>
        <taxon>Bacillati</taxon>
        <taxon>Bacillota</taxon>
        <taxon>Bacilli</taxon>
        <taxon>Bacillales</taxon>
        <taxon>Paenibacillaceae</taxon>
        <taxon>Paenibacillus</taxon>
    </lineage>
</organism>
<evidence type="ECO:0000259" key="2">
    <source>
        <dbReference type="Pfam" id="PF07833"/>
    </source>
</evidence>